<keyword evidence="3" id="KW-1185">Reference proteome</keyword>
<dbReference type="InterPro" id="IPR018301">
    <property type="entry name" value="ArAA_hydroxylase_Fe/CU_BS"/>
</dbReference>
<dbReference type="EMBL" id="JAHVAH010000001">
    <property type="protein sequence ID" value="MBW0143799.1"/>
    <property type="molecule type" value="Genomic_DNA"/>
</dbReference>
<protein>
    <submittedName>
        <fullName evidence="2">Phenylalanine 4-monooxygenase</fullName>
    </submittedName>
</protein>
<evidence type="ECO:0000313" key="2">
    <source>
        <dbReference type="EMBL" id="MBW0143799.1"/>
    </source>
</evidence>
<comment type="caution">
    <text evidence="2">The sequence shown here is derived from an EMBL/GenBank/DDBJ whole genome shotgun (WGS) entry which is preliminary data.</text>
</comment>
<sequence>MFQPRIAAATEKADWQRYLVAENWSRFTPRDHDTWNRLYARQVAHLEGKVVSPFFTGLRRLDMQAPMIPKLKMLSGKLEAITGWRLVSVEGIVPDDAFFAMLADRVFPIGNFIRDGQHLDYLEEPDCFHDIFGHVPLLAYQPVARLMEALGHLGVAACAAGHGETISRLYWHTIEFGLAQENGQTRILGAGLASSFGEATHALEGDVPRPRFTVDHAADTAYRNDTFQPLYFVSDSLEAATEQLESLSIEGLVKLAA</sequence>
<dbReference type="RefSeq" id="WP_218631860.1">
    <property type="nucleotide sequence ID" value="NZ_JAHVAH010000001.1"/>
</dbReference>
<dbReference type="PANTHER" id="PTHR11473:SF24">
    <property type="entry name" value="PHENYLALANINE-4-HYDROXYLASE"/>
    <property type="match status" value="1"/>
</dbReference>
<dbReference type="Proteomes" id="UP000698028">
    <property type="component" value="Unassembled WGS sequence"/>
</dbReference>
<dbReference type="Pfam" id="PF00351">
    <property type="entry name" value="Biopterin_H"/>
    <property type="match status" value="1"/>
</dbReference>
<evidence type="ECO:0000313" key="3">
    <source>
        <dbReference type="Proteomes" id="UP000698028"/>
    </source>
</evidence>
<gene>
    <name evidence="2" type="ORF">KTQ36_00615</name>
</gene>
<feature type="domain" description="Biopterin-dependent aromatic amino acid hydroxylase family profile" evidence="1">
    <location>
        <begin position="1"/>
        <end position="257"/>
    </location>
</feature>
<dbReference type="PROSITE" id="PS00367">
    <property type="entry name" value="BH4_AAA_HYDROXYL_1"/>
    <property type="match status" value="1"/>
</dbReference>
<dbReference type="InterPro" id="IPR019774">
    <property type="entry name" value="Aromatic-AA_hydroxylase_C"/>
</dbReference>
<dbReference type="InterPro" id="IPR001273">
    <property type="entry name" value="ArAA_hydroxylase"/>
</dbReference>
<organism evidence="2 3">
    <name type="scientific">Sphingomicrobium clamense</name>
    <dbReference type="NCBI Taxonomy" id="2851013"/>
    <lineage>
        <taxon>Bacteria</taxon>
        <taxon>Pseudomonadati</taxon>
        <taxon>Pseudomonadota</taxon>
        <taxon>Alphaproteobacteria</taxon>
        <taxon>Sphingomonadales</taxon>
        <taxon>Sphingomonadaceae</taxon>
        <taxon>Sphingomicrobium</taxon>
    </lineage>
</organism>
<proteinExistence type="predicted"/>
<dbReference type="PROSITE" id="PS51410">
    <property type="entry name" value="BH4_AAA_HYDROXYL_2"/>
    <property type="match status" value="1"/>
</dbReference>
<dbReference type="PANTHER" id="PTHR11473">
    <property type="entry name" value="AROMATIC AMINO ACID HYDROXYLASE"/>
    <property type="match status" value="1"/>
</dbReference>
<evidence type="ECO:0000259" key="1">
    <source>
        <dbReference type="PROSITE" id="PS51410"/>
    </source>
</evidence>
<accession>A0ABS6V2P8</accession>
<name>A0ABS6V2P8_9SPHN</name>
<reference evidence="2 3" key="1">
    <citation type="submission" date="2021-07" db="EMBL/GenBank/DDBJ databases">
        <title>The draft genome sequence of Sphingomicrobium sp. B8.</title>
        <authorList>
            <person name="Mu L."/>
        </authorList>
    </citation>
    <scope>NUCLEOTIDE SEQUENCE [LARGE SCALE GENOMIC DNA]</scope>
    <source>
        <strain evidence="2 3">B8</strain>
    </source>
</reference>